<evidence type="ECO:0000256" key="4">
    <source>
        <dbReference type="ARBA" id="ARBA00022989"/>
    </source>
</evidence>
<evidence type="ECO:0000313" key="9">
    <source>
        <dbReference type="Proteomes" id="UP000250163"/>
    </source>
</evidence>
<feature type="transmembrane region" description="Helical" evidence="6">
    <location>
        <begin position="372"/>
        <end position="391"/>
    </location>
</feature>
<feature type="domain" description="Major facilitator superfamily (MFS) profile" evidence="7">
    <location>
        <begin position="13"/>
        <end position="395"/>
    </location>
</feature>
<feature type="transmembrane region" description="Helical" evidence="6">
    <location>
        <begin position="175"/>
        <end position="195"/>
    </location>
</feature>
<dbReference type="OrthoDB" id="9812189at2"/>
<organism evidence="8 9">
    <name type="scientific">Moritella yayanosii</name>
    <dbReference type="NCBI Taxonomy" id="69539"/>
    <lineage>
        <taxon>Bacteria</taxon>
        <taxon>Pseudomonadati</taxon>
        <taxon>Pseudomonadota</taxon>
        <taxon>Gammaproteobacteria</taxon>
        <taxon>Alteromonadales</taxon>
        <taxon>Moritellaceae</taxon>
        <taxon>Moritella</taxon>
    </lineage>
</organism>
<feature type="transmembrane region" description="Helical" evidence="6">
    <location>
        <begin position="143"/>
        <end position="163"/>
    </location>
</feature>
<evidence type="ECO:0000256" key="5">
    <source>
        <dbReference type="ARBA" id="ARBA00023136"/>
    </source>
</evidence>
<accession>A0A330LQU8</accession>
<dbReference type="Proteomes" id="UP000250163">
    <property type="component" value="Chromosome MORIYA"/>
</dbReference>
<evidence type="ECO:0000256" key="6">
    <source>
        <dbReference type="SAM" id="Phobius"/>
    </source>
</evidence>
<keyword evidence="2" id="KW-1003">Cell membrane</keyword>
<dbReference type="RefSeq" id="WP_112715457.1">
    <property type="nucleotide sequence ID" value="NZ_LS483250.1"/>
</dbReference>
<dbReference type="PANTHER" id="PTHR43124">
    <property type="entry name" value="PURINE EFFLUX PUMP PBUE"/>
    <property type="match status" value="1"/>
</dbReference>
<dbReference type="GO" id="GO:0022857">
    <property type="term" value="F:transmembrane transporter activity"/>
    <property type="evidence" value="ECO:0007669"/>
    <property type="project" value="InterPro"/>
</dbReference>
<evidence type="ECO:0000313" key="8">
    <source>
        <dbReference type="EMBL" id="SQD79029.1"/>
    </source>
</evidence>
<dbReference type="PROSITE" id="PS50850">
    <property type="entry name" value="MFS"/>
    <property type="match status" value="1"/>
</dbReference>
<reference evidence="9" key="1">
    <citation type="submission" date="2018-05" db="EMBL/GenBank/DDBJ databases">
        <authorList>
            <person name="Cea G.-C."/>
            <person name="William W."/>
        </authorList>
    </citation>
    <scope>NUCLEOTIDE SEQUENCE [LARGE SCALE GENOMIC DNA]</scope>
    <source>
        <strain evidence="9">DB21MT 5</strain>
    </source>
</reference>
<dbReference type="PANTHER" id="PTHR43124:SF3">
    <property type="entry name" value="CHLORAMPHENICOL EFFLUX PUMP RV0191"/>
    <property type="match status" value="1"/>
</dbReference>
<evidence type="ECO:0000259" key="7">
    <source>
        <dbReference type="PROSITE" id="PS50850"/>
    </source>
</evidence>
<gene>
    <name evidence="8" type="ORF">MORIYA_2553</name>
</gene>
<dbReference type="InterPro" id="IPR050189">
    <property type="entry name" value="MFS_Efflux_Transporters"/>
</dbReference>
<keyword evidence="9" id="KW-1185">Reference proteome</keyword>
<feature type="transmembrane region" description="Helical" evidence="6">
    <location>
        <begin position="282"/>
        <end position="302"/>
    </location>
</feature>
<keyword evidence="5 6" id="KW-0472">Membrane</keyword>
<keyword evidence="4 6" id="KW-1133">Transmembrane helix</keyword>
<dbReference type="InterPro" id="IPR036259">
    <property type="entry name" value="MFS_trans_sf"/>
</dbReference>
<dbReference type="InterPro" id="IPR011701">
    <property type="entry name" value="MFS"/>
</dbReference>
<dbReference type="KEGG" id="mya:MORIYA_2553"/>
<dbReference type="AlphaFoldDB" id="A0A330LQU8"/>
<dbReference type="CDD" id="cd17324">
    <property type="entry name" value="MFS_NepI_like"/>
    <property type="match status" value="1"/>
</dbReference>
<evidence type="ECO:0000256" key="1">
    <source>
        <dbReference type="ARBA" id="ARBA00004651"/>
    </source>
</evidence>
<comment type="subcellular location">
    <subcellularLocation>
        <location evidence="1">Cell membrane</location>
        <topology evidence="1">Multi-pass membrane protein</topology>
    </subcellularLocation>
</comment>
<feature type="transmembrane region" description="Helical" evidence="6">
    <location>
        <begin position="86"/>
        <end position="109"/>
    </location>
</feature>
<protein>
    <submittedName>
        <fullName evidence="8">Putative transporter</fullName>
    </submittedName>
</protein>
<proteinExistence type="predicted"/>
<sequence length="407" mass="43650">MNNTETNSSFETSNLKMWLSIIILAIATFTIVTAELAPIGLLTPMAEGLQQSESMIGLTVTFYAWIGAISALLSSAFLGNLPKKTLLITLMFILFISNILCAMTTDYYFFVAARVIGALAHGAFWAMIGALAMSLVPARHVGLATSIVFGGVSAASVFGIPIANVIGANLSWQMAFWIISALSVFSLLGILLLVPNIKSQHAIGITVLKDVIRNPILSKIYIATLLAITAHFSAFTFIEPYLHTSKAISDNFISIALFTFGFAGLMGNFITGMFIDRYLKPLILLSVAIVAVSLLILGIFSSSLNQTAIFALIIFWGISVSGIFVGFQTWVLRIAQDDAFPASAIYVAIFNSAIGTGALFGAWIMANFDFTVLMSFSGTAIAISLFMISIIPSEINDAPSQLVGDNR</sequence>
<dbReference type="InterPro" id="IPR020846">
    <property type="entry name" value="MFS_dom"/>
</dbReference>
<dbReference type="GO" id="GO:0005886">
    <property type="term" value="C:plasma membrane"/>
    <property type="evidence" value="ECO:0007669"/>
    <property type="project" value="UniProtKB-SubCell"/>
</dbReference>
<feature type="transmembrane region" description="Helical" evidence="6">
    <location>
        <begin position="21"/>
        <end position="42"/>
    </location>
</feature>
<feature type="transmembrane region" description="Helical" evidence="6">
    <location>
        <begin position="308"/>
        <end position="332"/>
    </location>
</feature>
<feature type="transmembrane region" description="Helical" evidence="6">
    <location>
        <begin position="62"/>
        <end position="79"/>
    </location>
</feature>
<dbReference type="EMBL" id="LS483250">
    <property type="protein sequence ID" value="SQD79029.1"/>
    <property type="molecule type" value="Genomic_DNA"/>
</dbReference>
<feature type="transmembrane region" description="Helical" evidence="6">
    <location>
        <begin position="253"/>
        <end position="275"/>
    </location>
</feature>
<feature type="transmembrane region" description="Helical" evidence="6">
    <location>
        <begin position="344"/>
        <end position="366"/>
    </location>
</feature>
<evidence type="ECO:0000256" key="2">
    <source>
        <dbReference type="ARBA" id="ARBA00022475"/>
    </source>
</evidence>
<feature type="transmembrane region" description="Helical" evidence="6">
    <location>
        <begin position="216"/>
        <end position="238"/>
    </location>
</feature>
<keyword evidence="3 6" id="KW-0812">Transmembrane</keyword>
<evidence type="ECO:0000256" key="3">
    <source>
        <dbReference type="ARBA" id="ARBA00022692"/>
    </source>
</evidence>
<dbReference type="SUPFAM" id="SSF103473">
    <property type="entry name" value="MFS general substrate transporter"/>
    <property type="match status" value="1"/>
</dbReference>
<dbReference type="Gene3D" id="1.20.1250.20">
    <property type="entry name" value="MFS general substrate transporter like domains"/>
    <property type="match status" value="1"/>
</dbReference>
<name>A0A330LQU8_9GAMM</name>
<dbReference type="Pfam" id="PF07690">
    <property type="entry name" value="MFS_1"/>
    <property type="match status" value="1"/>
</dbReference>
<feature type="transmembrane region" description="Helical" evidence="6">
    <location>
        <begin position="115"/>
        <end position="136"/>
    </location>
</feature>